<dbReference type="GO" id="GO:0016747">
    <property type="term" value="F:acyltransferase activity, transferring groups other than amino-acyl groups"/>
    <property type="evidence" value="ECO:0007669"/>
    <property type="project" value="InterPro"/>
</dbReference>
<gene>
    <name evidence="2" type="ORF">DFI_13895</name>
</gene>
<keyword evidence="3" id="KW-1185">Reference proteome</keyword>
<proteinExistence type="predicted"/>
<geneLocation type="plasmid" evidence="3">
    <name>pdfi1</name>
</geneLocation>
<dbReference type="InterPro" id="IPR000182">
    <property type="entry name" value="GNAT_dom"/>
</dbReference>
<dbReference type="EMBL" id="CP021082">
    <property type="protein sequence ID" value="ASN82283.1"/>
    <property type="molecule type" value="Genomic_DNA"/>
</dbReference>
<keyword evidence="2" id="KW-0614">Plasmid</keyword>
<dbReference type="STRING" id="317577.GCA_000419625_02904"/>
<dbReference type="Proteomes" id="UP000259030">
    <property type="component" value="Plasmid pDFI1"/>
</dbReference>
<dbReference type="AlphaFoldDB" id="A0A221T064"/>
<name>A0A221T064_9DEIO</name>
<dbReference type="InterPro" id="IPR016181">
    <property type="entry name" value="Acyl_CoA_acyltransferase"/>
</dbReference>
<dbReference type="CDD" id="cd04301">
    <property type="entry name" value="NAT_SF"/>
    <property type="match status" value="1"/>
</dbReference>
<accession>A0A221T064</accession>
<reference evidence="2 3" key="1">
    <citation type="submission" date="2017-05" db="EMBL/GenBank/DDBJ databases">
        <title>The complete genome sequence of Deinococcus ficus isolated from the rhizosphere of the Ficus religiosa L. in Taiwan.</title>
        <authorList>
            <person name="Wu K.-M."/>
            <person name="Liao T.-L."/>
            <person name="Liu Y.-M."/>
            <person name="Young C.-C."/>
            <person name="Tsai S.-F."/>
        </authorList>
    </citation>
    <scope>NUCLEOTIDE SEQUENCE [LARGE SCALE GENOMIC DNA]</scope>
    <source>
        <strain evidence="2 3">CC-FR2-10</strain>
        <plasmid evidence="3">pdfi1</plasmid>
    </source>
</reference>
<evidence type="ECO:0000259" key="1">
    <source>
        <dbReference type="PROSITE" id="PS51186"/>
    </source>
</evidence>
<evidence type="ECO:0000313" key="3">
    <source>
        <dbReference type="Proteomes" id="UP000259030"/>
    </source>
</evidence>
<protein>
    <recommendedName>
        <fullName evidence="1">N-acetyltransferase domain-containing protein</fullName>
    </recommendedName>
</protein>
<sequence>MFATVGRMDVRPYRATDEAACLALFESNTPDFFTLQERADFANYLRTMSDPYFVVEDEGQVVACGGVFVRHDRQTAGLAWGMVGRTEHRRGYGRALLNARLDWLRQHAPEVGEVILDTSQHSAPFFAHLGFETTSIERDHYAPGLDRHDMRLLLGAPGRRPEAP</sequence>
<dbReference type="KEGG" id="dfc:DFI_13895"/>
<dbReference type="SUPFAM" id="SSF55729">
    <property type="entry name" value="Acyl-CoA N-acyltransferases (Nat)"/>
    <property type="match status" value="1"/>
</dbReference>
<dbReference type="Gene3D" id="3.40.630.30">
    <property type="match status" value="1"/>
</dbReference>
<feature type="domain" description="N-acetyltransferase" evidence="1">
    <location>
        <begin position="8"/>
        <end position="155"/>
    </location>
</feature>
<dbReference type="PROSITE" id="PS51186">
    <property type="entry name" value="GNAT"/>
    <property type="match status" value="1"/>
</dbReference>
<evidence type="ECO:0000313" key="2">
    <source>
        <dbReference type="EMBL" id="ASN82283.1"/>
    </source>
</evidence>
<dbReference type="Pfam" id="PF00583">
    <property type="entry name" value="Acetyltransf_1"/>
    <property type="match status" value="1"/>
</dbReference>
<organism evidence="2 3">
    <name type="scientific">Deinococcus ficus</name>
    <dbReference type="NCBI Taxonomy" id="317577"/>
    <lineage>
        <taxon>Bacteria</taxon>
        <taxon>Thermotogati</taxon>
        <taxon>Deinococcota</taxon>
        <taxon>Deinococci</taxon>
        <taxon>Deinococcales</taxon>
        <taxon>Deinococcaceae</taxon>
        <taxon>Deinococcus</taxon>
    </lineage>
</organism>